<dbReference type="InterPro" id="IPR005247">
    <property type="entry name" value="YbhB_YbcL/LppC-like"/>
</dbReference>
<dbReference type="Pfam" id="PF01161">
    <property type="entry name" value="PBP"/>
    <property type="match status" value="1"/>
</dbReference>
<dbReference type="PATRIC" id="fig|480391.4.peg.647"/>
<protein>
    <recommendedName>
        <fullName evidence="3">Phospholipid-binding protein</fullName>
    </recommendedName>
</protein>
<proteinExistence type="predicted"/>
<dbReference type="Proteomes" id="UP000051249">
    <property type="component" value="Unassembled WGS sequence"/>
</dbReference>
<name>A0A0R2NMW1_9LACO</name>
<dbReference type="AlphaFoldDB" id="A0A0R2NMW1"/>
<gene>
    <name evidence="1" type="ORF">IV88_GL000638</name>
</gene>
<evidence type="ECO:0000313" key="2">
    <source>
        <dbReference type="Proteomes" id="UP000051249"/>
    </source>
</evidence>
<accession>A0A0R2NMW1</accession>
<dbReference type="CDD" id="cd00865">
    <property type="entry name" value="PEBP_bact_arch"/>
    <property type="match status" value="1"/>
</dbReference>
<dbReference type="EMBL" id="JQCQ01000002">
    <property type="protein sequence ID" value="KRO26178.1"/>
    <property type="molecule type" value="Genomic_DNA"/>
</dbReference>
<comment type="caution">
    <text evidence="1">The sequence shown here is derived from an EMBL/GenBank/DDBJ whole genome shotgun (WGS) entry which is preliminary data.</text>
</comment>
<dbReference type="Gene3D" id="3.90.280.10">
    <property type="entry name" value="PEBP-like"/>
    <property type="match status" value="1"/>
</dbReference>
<dbReference type="SUPFAM" id="SSF49777">
    <property type="entry name" value="PEBP-like"/>
    <property type="match status" value="1"/>
</dbReference>
<keyword evidence="2" id="KW-1185">Reference proteome</keyword>
<evidence type="ECO:0000313" key="1">
    <source>
        <dbReference type="EMBL" id="KRO26178.1"/>
    </source>
</evidence>
<dbReference type="RefSeq" id="WP_057797796.1">
    <property type="nucleotide sequence ID" value="NZ_BJZZ01000002.1"/>
</dbReference>
<evidence type="ECO:0008006" key="3">
    <source>
        <dbReference type="Google" id="ProtNLM"/>
    </source>
</evidence>
<organism evidence="1 2">
    <name type="scientific">Pediococcus argentinicus</name>
    <dbReference type="NCBI Taxonomy" id="480391"/>
    <lineage>
        <taxon>Bacteria</taxon>
        <taxon>Bacillati</taxon>
        <taxon>Bacillota</taxon>
        <taxon>Bacilli</taxon>
        <taxon>Lactobacillales</taxon>
        <taxon>Lactobacillaceae</taxon>
        <taxon>Pediococcus</taxon>
    </lineage>
</organism>
<dbReference type="OrthoDB" id="9797506at2"/>
<dbReference type="InterPro" id="IPR036610">
    <property type="entry name" value="PEBP-like_sf"/>
</dbReference>
<sequence>MKITVKLDSEGFLPDKYGKNAPTEYLKNDGPILSFPIEIDNLPQDTQALALTLIDYDAVPVAGFPWIHWIATDIPVTNIIPEDASRINKNITQGKNSMVSRYINVTDPTLNTRYAGPKPPENHDYTLTVFALSQPTHLSEGFYLNELLKAVKPITLDQQKIELASRG</sequence>
<reference evidence="1 2" key="1">
    <citation type="journal article" date="2015" name="Genome Announc.">
        <title>Expanding the biotechnology potential of lactobacilli through comparative genomics of 213 strains and associated genera.</title>
        <authorList>
            <person name="Sun Z."/>
            <person name="Harris H.M."/>
            <person name="McCann A."/>
            <person name="Guo C."/>
            <person name="Argimon S."/>
            <person name="Zhang W."/>
            <person name="Yang X."/>
            <person name="Jeffery I.B."/>
            <person name="Cooney J.C."/>
            <person name="Kagawa T.F."/>
            <person name="Liu W."/>
            <person name="Song Y."/>
            <person name="Salvetti E."/>
            <person name="Wrobel A."/>
            <person name="Rasinkangas P."/>
            <person name="Parkhill J."/>
            <person name="Rea M.C."/>
            <person name="O'Sullivan O."/>
            <person name="Ritari J."/>
            <person name="Douillard F.P."/>
            <person name="Paul Ross R."/>
            <person name="Yang R."/>
            <person name="Briner A.E."/>
            <person name="Felis G.E."/>
            <person name="de Vos W.M."/>
            <person name="Barrangou R."/>
            <person name="Klaenhammer T.R."/>
            <person name="Caufield P.W."/>
            <person name="Cui Y."/>
            <person name="Zhang H."/>
            <person name="O'Toole P.W."/>
        </authorList>
    </citation>
    <scope>NUCLEOTIDE SEQUENCE [LARGE SCALE GENOMIC DNA]</scope>
    <source>
        <strain evidence="1 2">DSM 23026</strain>
    </source>
</reference>
<dbReference type="NCBIfam" id="TIGR00481">
    <property type="entry name" value="YbhB/YbcL family Raf kinase inhibitor-like protein"/>
    <property type="match status" value="1"/>
</dbReference>
<dbReference type="InterPro" id="IPR008914">
    <property type="entry name" value="PEBP"/>
</dbReference>